<dbReference type="Gene3D" id="3.30.565.10">
    <property type="entry name" value="Histidine kinase-like ATPase, C-terminal domain"/>
    <property type="match status" value="1"/>
</dbReference>
<keyword evidence="5" id="KW-0472">Membrane</keyword>
<dbReference type="Gene3D" id="3.30.450.20">
    <property type="entry name" value="PAS domain"/>
    <property type="match status" value="2"/>
</dbReference>
<evidence type="ECO:0000313" key="8">
    <source>
        <dbReference type="Proteomes" id="UP000306509"/>
    </source>
</evidence>
<dbReference type="Pfam" id="PF06580">
    <property type="entry name" value="His_kinase"/>
    <property type="match status" value="1"/>
</dbReference>
<dbReference type="STRING" id="180332.GCA_000797495_00629"/>
<evidence type="ECO:0000256" key="4">
    <source>
        <dbReference type="ARBA" id="ARBA00022777"/>
    </source>
</evidence>
<evidence type="ECO:0000313" key="7">
    <source>
        <dbReference type="EMBL" id="TLC99668.1"/>
    </source>
</evidence>
<dbReference type="SUPFAM" id="SSF55874">
    <property type="entry name" value="ATPase domain of HSP90 chaperone/DNA topoisomerase II/histidine kinase"/>
    <property type="match status" value="1"/>
</dbReference>
<keyword evidence="4 7" id="KW-0418">Kinase</keyword>
<keyword evidence="8" id="KW-1185">Reference proteome</keyword>
<evidence type="ECO:0000256" key="1">
    <source>
        <dbReference type="ARBA" id="ARBA00004370"/>
    </source>
</evidence>
<dbReference type="InterPro" id="IPR003594">
    <property type="entry name" value="HATPase_dom"/>
</dbReference>
<comment type="subcellular location">
    <subcellularLocation>
        <location evidence="1">Membrane</location>
    </subcellularLocation>
</comment>
<dbReference type="CDD" id="cd06225">
    <property type="entry name" value="HAMP"/>
    <property type="match status" value="1"/>
</dbReference>
<dbReference type="SMART" id="SM00304">
    <property type="entry name" value="HAMP"/>
    <property type="match status" value="1"/>
</dbReference>
<dbReference type="PROSITE" id="PS50885">
    <property type="entry name" value="HAMP"/>
    <property type="match status" value="1"/>
</dbReference>
<dbReference type="AlphaFoldDB" id="A0A4U8Q5E9"/>
<comment type="caution">
    <text evidence="7">The sequence shown here is derived from an EMBL/GenBank/DDBJ whole genome shotgun (WGS) entry which is preliminary data.</text>
</comment>
<keyword evidence="3 7" id="KW-0808">Transferase</keyword>
<protein>
    <submittedName>
        <fullName evidence="7">Putative sensor-like histidine kinase</fullName>
        <ecNumber evidence="7">2.7.13.3</ecNumber>
    </submittedName>
</protein>
<dbReference type="EMBL" id="QGQD01000067">
    <property type="protein sequence ID" value="TLC99668.1"/>
    <property type="molecule type" value="Genomic_DNA"/>
</dbReference>
<name>A0A4U8Q5E9_9FIRM</name>
<dbReference type="PANTHER" id="PTHR34220:SF7">
    <property type="entry name" value="SENSOR HISTIDINE KINASE YPDA"/>
    <property type="match status" value="1"/>
</dbReference>
<dbReference type="CDD" id="cd12912">
    <property type="entry name" value="PDC2_MCP_like"/>
    <property type="match status" value="1"/>
</dbReference>
<feature type="domain" description="HAMP" evidence="6">
    <location>
        <begin position="322"/>
        <end position="374"/>
    </location>
</feature>
<proteinExistence type="predicted"/>
<dbReference type="EC" id="2.7.13.3" evidence="7"/>
<keyword evidence="2" id="KW-0597">Phosphoprotein</keyword>
<dbReference type="PANTHER" id="PTHR34220">
    <property type="entry name" value="SENSOR HISTIDINE KINASE YPDA"/>
    <property type="match status" value="1"/>
</dbReference>
<sequence>MRLLRKLFNGISLKKKIFVLLVPCMAGMLLIMLLLAGVYSNNMLVEKMIDNSYQNLNVISEKLDLLTQNIESYSVLVLTNKDVQKWLEGQKNANYSVKQDVFAYLLNIIKSNCISNLIIHTYHDTGEAFSVNKFIDPDRKIEDTDFVRQFYGMQESYLWKLNENYYFTSMPLSAGKCVMSYYRKIYNENTVEVVGCVELMVDESVITELYENIRLADTGHYVILDHSGKVVSYKDKGELGKDYSDKEYYNAISQSEGNHKITIGNQEYLVTNKMYKKLGWNIVGIVPVAEVVKDSRRLQLFLLFLGGFFIVLTVFMGSFLAKYVSDPIIRLKKIIIQIGEGRRDIKISQDRSDEIGELFIAFSRMIEKNDDLMKNLLEEQNRKKEYELALIQSQLNPHFLYNTLECICGMASLNKTDDIIFVVKELAFFYRGVLSKGNKVIPVKTELNIIERYFNILKYRYPNKLNYEIDCQKEAENCSILKLCLQPIVENAVLHGLRGKKNDWNIKVQVYIENERVILCVYDSGIGMDSEKIKDVFNQDEWDKEKVNFGIKATDERIKLCYGMDYGIHIESELGKFTKVYFVFPYNTIDHAPECV</sequence>
<dbReference type="Pfam" id="PF02518">
    <property type="entry name" value="HATPase_c"/>
    <property type="match status" value="1"/>
</dbReference>
<keyword evidence="5" id="KW-1133">Transmembrane helix</keyword>
<accession>A0A4U8Q5E9</accession>
<feature type="transmembrane region" description="Helical" evidence="5">
    <location>
        <begin position="300"/>
        <end position="324"/>
    </location>
</feature>
<dbReference type="Pfam" id="PF00672">
    <property type="entry name" value="HAMP"/>
    <property type="match status" value="1"/>
</dbReference>
<dbReference type="SUPFAM" id="SSF158472">
    <property type="entry name" value="HAMP domain-like"/>
    <property type="match status" value="1"/>
</dbReference>
<evidence type="ECO:0000256" key="3">
    <source>
        <dbReference type="ARBA" id="ARBA00022679"/>
    </source>
</evidence>
<evidence type="ECO:0000256" key="2">
    <source>
        <dbReference type="ARBA" id="ARBA00022553"/>
    </source>
</evidence>
<dbReference type="InterPro" id="IPR050640">
    <property type="entry name" value="Bact_2-comp_sensor_kinase"/>
</dbReference>
<gene>
    <name evidence="7" type="ORF">DSM106044_03460</name>
</gene>
<dbReference type="Gene3D" id="6.10.340.10">
    <property type="match status" value="1"/>
</dbReference>
<dbReference type="Proteomes" id="UP000306509">
    <property type="component" value="Unassembled WGS sequence"/>
</dbReference>
<dbReference type="InterPro" id="IPR036890">
    <property type="entry name" value="HATPase_C_sf"/>
</dbReference>
<evidence type="ECO:0000259" key="6">
    <source>
        <dbReference type="PROSITE" id="PS50885"/>
    </source>
</evidence>
<dbReference type="InterPro" id="IPR010559">
    <property type="entry name" value="Sig_transdc_His_kin_internal"/>
</dbReference>
<keyword evidence="5" id="KW-0812">Transmembrane</keyword>
<evidence type="ECO:0000256" key="5">
    <source>
        <dbReference type="SAM" id="Phobius"/>
    </source>
</evidence>
<dbReference type="RefSeq" id="WP_138003140.1">
    <property type="nucleotide sequence ID" value="NZ_QGQD01000067.1"/>
</dbReference>
<organism evidence="7 8">
    <name type="scientific">Robinsoniella peoriensis</name>
    <dbReference type="NCBI Taxonomy" id="180332"/>
    <lineage>
        <taxon>Bacteria</taxon>
        <taxon>Bacillati</taxon>
        <taxon>Bacillota</taxon>
        <taxon>Clostridia</taxon>
        <taxon>Lachnospirales</taxon>
        <taxon>Lachnospiraceae</taxon>
        <taxon>Robinsoniella</taxon>
    </lineage>
</organism>
<dbReference type="GO" id="GO:0016020">
    <property type="term" value="C:membrane"/>
    <property type="evidence" value="ECO:0007669"/>
    <property type="project" value="UniProtKB-SubCell"/>
</dbReference>
<reference evidence="7 8" key="1">
    <citation type="journal article" date="2019" name="Anaerobe">
        <title>Detection of Robinsoniella peoriensis in multiple bone samples of a trauma patient.</title>
        <authorList>
            <person name="Schrottner P."/>
            <person name="Hartwich K."/>
            <person name="Bunk B."/>
            <person name="Schober I."/>
            <person name="Helbig S."/>
            <person name="Rudolph W.W."/>
            <person name="Gunzer F."/>
        </authorList>
    </citation>
    <scope>NUCLEOTIDE SEQUENCE [LARGE SCALE GENOMIC DNA]</scope>
    <source>
        <strain evidence="7 8">DSM 106044</strain>
    </source>
</reference>
<feature type="transmembrane region" description="Helical" evidence="5">
    <location>
        <begin position="20"/>
        <end position="39"/>
    </location>
</feature>
<dbReference type="GO" id="GO:0000155">
    <property type="term" value="F:phosphorelay sensor kinase activity"/>
    <property type="evidence" value="ECO:0007669"/>
    <property type="project" value="InterPro"/>
</dbReference>
<dbReference type="InterPro" id="IPR003660">
    <property type="entry name" value="HAMP_dom"/>
</dbReference>